<reference evidence="7 8" key="1">
    <citation type="submission" date="2018-05" db="EMBL/GenBank/DDBJ databases">
        <title>Nocardioides silvaticus genome.</title>
        <authorList>
            <person name="Li C."/>
            <person name="Wang G."/>
        </authorList>
    </citation>
    <scope>NUCLEOTIDE SEQUENCE [LARGE SCALE GENOMIC DNA]</scope>
    <source>
        <strain evidence="7 8">CCTCC AB 2018079</strain>
    </source>
</reference>
<dbReference type="RefSeq" id="WP_109693625.1">
    <property type="nucleotide sequence ID" value="NZ_QGDD01000004.1"/>
</dbReference>
<dbReference type="AlphaFoldDB" id="A0A316TKV8"/>
<gene>
    <name evidence="7" type="ORF">DJ010_10455</name>
</gene>
<evidence type="ECO:0000256" key="4">
    <source>
        <dbReference type="ARBA" id="ARBA00023136"/>
    </source>
</evidence>
<keyword evidence="4 6" id="KW-0472">Membrane</keyword>
<sequence>MTAGAHAGRRDPVRIVCDVLLWAGAVLGLVCMIGGVAAAVFDVRPMVVQSGSMSPAIPTGSLILAVEVPADQITEGDVVSVVDRNGTRITHRVTDRHAVATEGAGPVALTLQGDANEVPDAEPYVVVTADRVFAHVPHLGYLVAWASGPVGMFVLGGVAVALILSLVRRTPQRGGTGSALTPVIVAGAAALGIGGLWLHPSVRPAVTQAAFTDAPTVGVSFIAASVPAPVGAVGCTNGASFSNQITLSWPAVAGQTSRYQYRVEIYQAALLGGENTKLLHSYVLTGTSQVVHHSELNRDFLWSGTGNVVVYGTVDGTTWRSSDDLRRTIVVGLTGSGFRCS</sequence>
<proteinExistence type="predicted"/>
<evidence type="ECO:0000256" key="5">
    <source>
        <dbReference type="NCBIfam" id="TIGR02228"/>
    </source>
</evidence>
<dbReference type="EC" id="3.4.21.89" evidence="5"/>
<dbReference type="Proteomes" id="UP000245507">
    <property type="component" value="Unassembled WGS sequence"/>
</dbReference>
<dbReference type="GO" id="GO:0006465">
    <property type="term" value="P:signal peptide processing"/>
    <property type="evidence" value="ECO:0007669"/>
    <property type="project" value="UniProtKB-UniRule"/>
</dbReference>
<keyword evidence="2 6" id="KW-0812">Transmembrane</keyword>
<organism evidence="7 8">
    <name type="scientific">Nocardioides silvaticus</name>
    <dbReference type="NCBI Taxonomy" id="2201891"/>
    <lineage>
        <taxon>Bacteria</taxon>
        <taxon>Bacillati</taxon>
        <taxon>Actinomycetota</taxon>
        <taxon>Actinomycetes</taxon>
        <taxon>Propionibacteriales</taxon>
        <taxon>Nocardioidaceae</taxon>
        <taxon>Nocardioides</taxon>
    </lineage>
</organism>
<feature type="transmembrane region" description="Helical" evidence="6">
    <location>
        <begin position="142"/>
        <end position="167"/>
    </location>
</feature>
<keyword evidence="8" id="KW-1185">Reference proteome</keyword>
<dbReference type="EMBL" id="QGDD01000004">
    <property type="protein sequence ID" value="PWN02824.1"/>
    <property type="molecule type" value="Genomic_DNA"/>
</dbReference>
<accession>A0A316TKV8</accession>
<comment type="subcellular location">
    <subcellularLocation>
        <location evidence="1">Membrane</location>
    </subcellularLocation>
</comment>
<dbReference type="InterPro" id="IPR036286">
    <property type="entry name" value="LexA/Signal_pep-like_sf"/>
</dbReference>
<dbReference type="GO" id="GO:0009003">
    <property type="term" value="F:signal peptidase activity"/>
    <property type="evidence" value="ECO:0007669"/>
    <property type="project" value="UniProtKB-EC"/>
</dbReference>
<dbReference type="GO" id="GO:0016020">
    <property type="term" value="C:membrane"/>
    <property type="evidence" value="ECO:0007669"/>
    <property type="project" value="UniProtKB-SubCell"/>
</dbReference>
<keyword evidence="3 6" id="KW-1133">Transmembrane helix</keyword>
<protein>
    <recommendedName>
        <fullName evidence="5">Signal peptidase I</fullName>
        <ecNumber evidence="5">3.4.21.89</ecNumber>
    </recommendedName>
</protein>
<name>A0A316TKV8_9ACTN</name>
<dbReference type="NCBIfam" id="TIGR02228">
    <property type="entry name" value="sigpep_I_arch"/>
    <property type="match status" value="1"/>
</dbReference>
<evidence type="ECO:0000256" key="3">
    <source>
        <dbReference type="ARBA" id="ARBA00022989"/>
    </source>
</evidence>
<evidence type="ECO:0000256" key="6">
    <source>
        <dbReference type="SAM" id="Phobius"/>
    </source>
</evidence>
<dbReference type="InterPro" id="IPR001733">
    <property type="entry name" value="Peptidase_S26B"/>
</dbReference>
<evidence type="ECO:0000256" key="2">
    <source>
        <dbReference type="ARBA" id="ARBA00022692"/>
    </source>
</evidence>
<evidence type="ECO:0000313" key="7">
    <source>
        <dbReference type="EMBL" id="PWN02824.1"/>
    </source>
</evidence>
<feature type="transmembrane region" description="Helical" evidence="6">
    <location>
        <begin position="179"/>
        <end position="198"/>
    </location>
</feature>
<evidence type="ECO:0000256" key="1">
    <source>
        <dbReference type="ARBA" id="ARBA00004370"/>
    </source>
</evidence>
<evidence type="ECO:0000313" key="8">
    <source>
        <dbReference type="Proteomes" id="UP000245507"/>
    </source>
</evidence>
<dbReference type="CDD" id="cd06462">
    <property type="entry name" value="Peptidase_S24_S26"/>
    <property type="match status" value="1"/>
</dbReference>
<feature type="transmembrane region" description="Helical" evidence="6">
    <location>
        <begin position="19"/>
        <end position="41"/>
    </location>
</feature>
<comment type="caution">
    <text evidence="7">The sequence shown here is derived from an EMBL/GenBank/DDBJ whole genome shotgun (WGS) entry which is preliminary data.</text>
</comment>
<dbReference type="OrthoDB" id="3790724at2"/>
<dbReference type="SUPFAM" id="SSF51306">
    <property type="entry name" value="LexA/Signal peptidase"/>
    <property type="match status" value="1"/>
</dbReference>
<dbReference type="GO" id="GO:0004252">
    <property type="term" value="F:serine-type endopeptidase activity"/>
    <property type="evidence" value="ECO:0007669"/>
    <property type="project" value="UniProtKB-UniRule"/>
</dbReference>